<protein>
    <submittedName>
        <fullName evidence="4">CDP-glucose 4,6-dehydratase</fullName>
        <ecNumber evidence="4">4.2.1.45</ecNumber>
    </submittedName>
</protein>
<dbReference type="SUPFAM" id="SSF51735">
    <property type="entry name" value="NAD(P)-binding Rossmann-fold domains"/>
    <property type="match status" value="1"/>
</dbReference>
<dbReference type="InterPro" id="IPR001509">
    <property type="entry name" value="Epimerase_deHydtase"/>
</dbReference>
<proteinExistence type="inferred from homology"/>
<dbReference type="KEGG" id="azq:G3580_06545"/>
<dbReference type="NCBIfam" id="TIGR02622">
    <property type="entry name" value="CDP_4_6_dhtase"/>
    <property type="match status" value="1"/>
</dbReference>
<dbReference type="PANTHER" id="PTHR43000">
    <property type="entry name" value="DTDP-D-GLUCOSE 4,6-DEHYDRATASE-RELATED"/>
    <property type="match status" value="1"/>
</dbReference>
<dbReference type="RefSeq" id="WP_173764499.1">
    <property type="nucleotide sequence ID" value="NZ_CP048836.1"/>
</dbReference>
<feature type="domain" description="NAD-dependent epimerase/dehydratase" evidence="3">
    <location>
        <begin position="10"/>
        <end position="237"/>
    </location>
</feature>
<evidence type="ECO:0000313" key="4">
    <source>
        <dbReference type="EMBL" id="QID17335.1"/>
    </source>
</evidence>
<accession>A0A6C1B3A1</accession>
<keyword evidence="5" id="KW-1185">Reference proteome</keyword>
<dbReference type="Pfam" id="PF01370">
    <property type="entry name" value="Epimerase"/>
    <property type="match status" value="1"/>
</dbReference>
<dbReference type="InterPro" id="IPR036291">
    <property type="entry name" value="NAD(P)-bd_dom_sf"/>
</dbReference>
<dbReference type="Gene3D" id="3.40.50.720">
    <property type="entry name" value="NAD(P)-binding Rossmann-like Domain"/>
    <property type="match status" value="1"/>
</dbReference>
<evidence type="ECO:0000259" key="3">
    <source>
        <dbReference type="Pfam" id="PF01370"/>
    </source>
</evidence>
<dbReference type="GO" id="GO:0047733">
    <property type="term" value="F:CDP-glucose 4,6-dehydratase activity"/>
    <property type="evidence" value="ECO:0007669"/>
    <property type="project" value="UniProtKB-EC"/>
</dbReference>
<dbReference type="AlphaFoldDB" id="A0A6C1B3A1"/>
<dbReference type="Gene3D" id="3.90.25.10">
    <property type="entry name" value="UDP-galactose 4-epimerase, domain 1"/>
    <property type="match status" value="1"/>
</dbReference>
<evidence type="ECO:0000256" key="2">
    <source>
        <dbReference type="ARBA" id="ARBA00007637"/>
    </source>
</evidence>
<keyword evidence="4" id="KW-0456">Lyase</keyword>
<name>A0A6C1B3A1_9RHOO</name>
<sequence>MSSVYTDRRVLVTGHTGFKGSWLSAWLAQFDARVSGLALAPATTPALYTEAALDSRIDSHLADIREPAAVDAVFAATRPEIVFHLAAQSLVRAGYADPIGTYATNVMGTAHVLDAARHHGVKAVVVVTSDKCYAPPPPTDGYRESDALGGHDPYSSSKACAELLTASWRDSFSGTGDGPLIASARAGNVIGGGDWAADRLVPDLIRAALAGTTTPIRNPQAIRPWQHVLEPLAGYLRLGARLLAGDAAAARAWNFGPEATDMQPVAVIAERLCARLDGHWQPDANAHPHEAAVLRLDSTDARTRLGWAPRWPLDTALDAVADWHRRHAAGEAALELMTEQLAAYGPPLESAP</sequence>
<gene>
    <name evidence="4" type="primary">rfbG</name>
    <name evidence="4" type="ORF">G3580_06545</name>
</gene>
<evidence type="ECO:0000256" key="1">
    <source>
        <dbReference type="ARBA" id="ARBA00005125"/>
    </source>
</evidence>
<dbReference type="EC" id="4.2.1.45" evidence="4"/>
<evidence type="ECO:0000313" key="5">
    <source>
        <dbReference type="Proteomes" id="UP000501991"/>
    </source>
</evidence>
<comment type="pathway">
    <text evidence="1">Bacterial outer membrane biogenesis; LPS O-antigen biosynthesis.</text>
</comment>
<dbReference type="InterPro" id="IPR013445">
    <property type="entry name" value="CDP_4_6_deHydtase"/>
</dbReference>
<dbReference type="EMBL" id="CP048836">
    <property type="protein sequence ID" value="QID17335.1"/>
    <property type="molecule type" value="Genomic_DNA"/>
</dbReference>
<comment type="similarity">
    <text evidence="2">Belongs to the NAD(P)-dependent epimerase/dehydratase family.</text>
</comment>
<reference evidence="4 5" key="1">
    <citation type="submission" date="2020-02" db="EMBL/GenBank/DDBJ databases">
        <title>Nitrogenibacter mangrovi gen. nov., sp. nov. isolated from mangrove sediment, a denitrifying betaproteobacterium.</title>
        <authorList>
            <person name="Liao H."/>
            <person name="Tian Y."/>
        </authorList>
    </citation>
    <scope>NUCLEOTIDE SEQUENCE [LARGE SCALE GENOMIC DNA]</scope>
    <source>
        <strain evidence="4 5">M9-3-2</strain>
    </source>
</reference>
<organism evidence="4 5">
    <name type="scientific">Nitrogeniibacter mangrovi</name>
    <dbReference type="NCBI Taxonomy" id="2016596"/>
    <lineage>
        <taxon>Bacteria</taxon>
        <taxon>Pseudomonadati</taxon>
        <taxon>Pseudomonadota</taxon>
        <taxon>Betaproteobacteria</taxon>
        <taxon>Rhodocyclales</taxon>
        <taxon>Zoogloeaceae</taxon>
        <taxon>Nitrogeniibacter</taxon>
    </lineage>
</organism>
<dbReference type="Proteomes" id="UP000501991">
    <property type="component" value="Chromosome"/>
</dbReference>